<feature type="region of interest" description="Disordered" evidence="3">
    <location>
        <begin position="294"/>
        <end position="319"/>
    </location>
</feature>
<proteinExistence type="inferred from homology"/>
<comment type="caution">
    <text evidence="5">The sequence shown here is derived from an EMBL/GenBank/DDBJ whole genome shotgun (WGS) entry which is preliminary data.</text>
</comment>
<dbReference type="PANTHER" id="PTHR21029">
    <property type="entry name" value="R-SEVEN BINDING PROTEIN (R7BP) HOMOLOG"/>
    <property type="match status" value="1"/>
</dbReference>
<keyword evidence="6" id="KW-1185">Reference proteome</keyword>
<keyword evidence="4" id="KW-0472">Membrane</keyword>
<feature type="compositionally biased region" description="Polar residues" evidence="3">
    <location>
        <begin position="404"/>
        <end position="420"/>
    </location>
</feature>
<evidence type="ECO:0000256" key="4">
    <source>
        <dbReference type="SAM" id="Phobius"/>
    </source>
</evidence>
<evidence type="ECO:0000256" key="3">
    <source>
        <dbReference type="SAM" id="MobiDB-lite"/>
    </source>
</evidence>
<evidence type="ECO:0000313" key="6">
    <source>
        <dbReference type="Proteomes" id="UP001642540"/>
    </source>
</evidence>
<accession>A0ABP1QD80</accession>
<reference evidence="5 6" key="1">
    <citation type="submission" date="2024-08" db="EMBL/GenBank/DDBJ databases">
        <authorList>
            <person name="Cucini C."/>
            <person name="Frati F."/>
        </authorList>
    </citation>
    <scope>NUCLEOTIDE SEQUENCE [LARGE SCALE GENOMIC DNA]</scope>
</reference>
<feature type="compositionally biased region" description="Polar residues" evidence="3">
    <location>
        <begin position="510"/>
        <end position="525"/>
    </location>
</feature>
<keyword evidence="4" id="KW-0812">Transmembrane</keyword>
<evidence type="ECO:0000256" key="2">
    <source>
        <dbReference type="ARBA" id="ARBA00022700"/>
    </source>
</evidence>
<feature type="compositionally biased region" description="Basic and acidic residues" evidence="3">
    <location>
        <begin position="449"/>
        <end position="461"/>
    </location>
</feature>
<comment type="similarity">
    <text evidence="1">Belongs to the RGS7BP/RGS9BP family.</text>
</comment>
<feature type="region of interest" description="Disordered" evidence="3">
    <location>
        <begin position="510"/>
        <end position="585"/>
    </location>
</feature>
<evidence type="ECO:0000256" key="1">
    <source>
        <dbReference type="ARBA" id="ARBA00007457"/>
    </source>
</evidence>
<evidence type="ECO:0000313" key="5">
    <source>
        <dbReference type="EMBL" id="CAL8099058.1"/>
    </source>
</evidence>
<sequence>MDFFASLAKTKRQFVLRLVRELNKAVASHVSLAAHLGGSGDGPHLRDELRKARRTAQEAAAAAKATLLPSLLDQRWSEKERTELERLWHLLLCCLDALETSMQRCLILLREFSLTDGNNILIQTGLEFGPNHQARHQDKSSSSSSAAEPVDVPLVDKLALEGVEASQLCKELFELRAQLQELKSTVEIRSLSAPDFEDLSPTKNPRRNDTLLSINGTDGLTNTGGGGSSISCSLPSDEKESIESEGSQADGITNAQRKCICWILGCMVFIFFLAMILGVLDSFPTKNFSHNNIGAGGRSRFSTSRPFHPRNPSYPNNPFFSRNSDFLRYSFVSIPKQSKPKNKSNQLRPRTLKRVPSLPLPAPVVLPLLSPTSSPLPVITRRKRYRSDSSHSSKSSSRRNISRQAGNVSQQNSTHHSSTKSQDETSNRKVSYWTGTELGATVKSTTSAKTKEKRERADSRSGRKQRISFELHPPTTNTTHPTNQSRPIQVSRNLTITTILAAHRMQNLATSAQSVPAPTTFSSDPSRSDGYHHKLKRKLPPKEHHHRLDHGSRRQKKYQRHQRHHHYHYRDEVNSNPLAAPSTVLPRTFVGDDNDDVDVDDDPGITDFVTSFHNKIANMKGDMYKH</sequence>
<feature type="compositionally biased region" description="Low complexity" evidence="3">
    <location>
        <begin position="472"/>
        <end position="483"/>
    </location>
</feature>
<feature type="region of interest" description="Disordered" evidence="3">
    <location>
        <begin position="195"/>
        <end position="248"/>
    </location>
</feature>
<organism evidence="5 6">
    <name type="scientific">Orchesella dallaii</name>
    <dbReference type="NCBI Taxonomy" id="48710"/>
    <lineage>
        <taxon>Eukaryota</taxon>
        <taxon>Metazoa</taxon>
        <taxon>Ecdysozoa</taxon>
        <taxon>Arthropoda</taxon>
        <taxon>Hexapoda</taxon>
        <taxon>Collembola</taxon>
        <taxon>Entomobryomorpha</taxon>
        <taxon>Entomobryoidea</taxon>
        <taxon>Orchesellidae</taxon>
        <taxon>Orchesellinae</taxon>
        <taxon>Orchesella</taxon>
    </lineage>
</organism>
<dbReference type="InterPro" id="IPR026512">
    <property type="entry name" value="RGS7BP/RGS9BP"/>
</dbReference>
<gene>
    <name evidence="5" type="ORF">ODALV1_LOCUS10132</name>
</gene>
<dbReference type="Proteomes" id="UP001642540">
    <property type="component" value="Unassembled WGS sequence"/>
</dbReference>
<dbReference type="EMBL" id="CAXLJM020000031">
    <property type="protein sequence ID" value="CAL8099058.1"/>
    <property type="molecule type" value="Genomic_DNA"/>
</dbReference>
<feature type="transmembrane region" description="Helical" evidence="4">
    <location>
        <begin position="262"/>
        <end position="280"/>
    </location>
</feature>
<name>A0ABP1QD80_9HEXA</name>
<keyword evidence="4" id="KW-1133">Transmembrane helix</keyword>
<feature type="region of interest" description="Disordered" evidence="3">
    <location>
        <begin position="336"/>
        <end position="355"/>
    </location>
</feature>
<feature type="region of interest" description="Disordered" evidence="3">
    <location>
        <begin position="371"/>
        <end position="486"/>
    </location>
</feature>
<feature type="compositionally biased region" description="Basic residues" evidence="3">
    <location>
        <begin position="533"/>
        <end position="568"/>
    </location>
</feature>
<protein>
    <submittedName>
        <fullName evidence="5">Uncharacterized protein</fullName>
    </submittedName>
</protein>
<keyword evidence="2" id="KW-0734">Signal transduction inhibitor</keyword>